<comment type="caution">
    <text evidence="1">The sequence shown here is derived from an EMBL/GenBank/DDBJ whole genome shotgun (WGS) entry which is preliminary data.</text>
</comment>
<name>A0ACA9S8M2_9GLOM</name>
<evidence type="ECO:0000313" key="1">
    <source>
        <dbReference type="EMBL" id="CAG8830030.1"/>
    </source>
</evidence>
<accession>A0ACA9S8M2</accession>
<proteinExistence type="predicted"/>
<reference evidence="1" key="1">
    <citation type="submission" date="2021-06" db="EMBL/GenBank/DDBJ databases">
        <authorList>
            <person name="Kallberg Y."/>
            <person name="Tangrot J."/>
            <person name="Rosling A."/>
        </authorList>
    </citation>
    <scope>NUCLEOTIDE SEQUENCE</scope>
    <source>
        <strain evidence="1">MA461A</strain>
    </source>
</reference>
<keyword evidence="2" id="KW-1185">Reference proteome</keyword>
<sequence>ILCSVGEKISNIQDTPSTAINLMYKKLVKNQIEYSELVVFGFYNEQIISELLTDISFFLLYIKIEKFSVVISKIGNSLQENLFYTRSGYISSLIIYHNSETYFVLQKILEDCCSLQIFKDKNEIQQHVGKIPTIVWQEYGMFQNKDHLALFGLKI</sequence>
<gene>
    <name evidence="1" type="ORF">RPERSI_LOCUS27668</name>
</gene>
<organism evidence="1 2">
    <name type="scientific">Racocetra persica</name>
    <dbReference type="NCBI Taxonomy" id="160502"/>
    <lineage>
        <taxon>Eukaryota</taxon>
        <taxon>Fungi</taxon>
        <taxon>Fungi incertae sedis</taxon>
        <taxon>Mucoromycota</taxon>
        <taxon>Glomeromycotina</taxon>
        <taxon>Glomeromycetes</taxon>
        <taxon>Diversisporales</taxon>
        <taxon>Gigasporaceae</taxon>
        <taxon>Racocetra</taxon>
    </lineage>
</organism>
<protein>
    <submittedName>
        <fullName evidence="1">29065_t:CDS:1</fullName>
    </submittedName>
</protein>
<evidence type="ECO:0000313" key="2">
    <source>
        <dbReference type="Proteomes" id="UP000789920"/>
    </source>
</evidence>
<dbReference type="EMBL" id="CAJVQC010098370">
    <property type="protein sequence ID" value="CAG8830030.1"/>
    <property type="molecule type" value="Genomic_DNA"/>
</dbReference>
<dbReference type="Proteomes" id="UP000789920">
    <property type="component" value="Unassembled WGS sequence"/>
</dbReference>
<feature type="non-terminal residue" evidence="1">
    <location>
        <position position="1"/>
    </location>
</feature>